<keyword evidence="8" id="KW-1185">Reference proteome</keyword>
<dbReference type="EMBL" id="CAJVCH010548413">
    <property type="protein sequence ID" value="CAG7828695.1"/>
    <property type="molecule type" value="Genomic_DNA"/>
</dbReference>
<feature type="region of interest" description="Disordered" evidence="6">
    <location>
        <begin position="1"/>
        <end position="58"/>
    </location>
</feature>
<feature type="compositionally biased region" description="Low complexity" evidence="6">
    <location>
        <begin position="27"/>
        <end position="41"/>
    </location>
</feature>
<evidence type="ECO:0000256" key="3">
    <source>
        <dbReference type="ARBA" id="ARBA00023015"/>
    </source>
</evidence>
<dbReference type="Pfam" id="PF08598">
    <property type="entry name" value="Sds3"/>
    <property type="match status" value="1"/>
</dbReference>
<name>A0A8J2LV48_9HEXA</name>
<evidence type="ECO:0000256" key="6">
    <source>
        <dbReference type="SAM" id="MobiDB-lite"/>
    </source>
</evidence>
<dbReference type="Proteomes" id="UP000708208">
    <property type="component" value="Unassembled WGS sequence"/>
</dbReference>
<feature type="compositionally biased region" description="Acidic residues" evidence="6">
    <location>
        <begin position="42"/>
        <end position="56"/>
    </location>
</feature>
<gene>
    <name evidence="7" type="ORF">AFUS01_LOCUS38604</name>
</gene>
<evidence type="ECO:0008006" key="9">
    <source>
        <dbReference type="Google" id="ProtNLM"/>
    </source>
</evidence>
<evidence type="ECO:0000256" key="5">
    <source>
        <dbReference type="ARBA" id="ARBA00023242"/>
    </source>
</evidence>
<comment type="caution">
    <text evidence="7">The sequence shown here is derived from an EMBL/GenBank/DDBJ whole genome shotgun (WGS) entry which is preliminary data.</text>
</comment>
<feature type="compositionally biased region" description="Acidic residues" evidence="6">
    <location>
        <begin position="1"/>
        <end position="10"/>
    </location>
</feature>
<comment type="subcellular location">
    <subcellularLocation>
        <location evidence="1">Nucleus</location>
    </subcellularLocation>
</comment>
<keyword evidence="3" id="KW-0805">Transcription regulation</keyword>
<feature type="compositionally biased region" description="Polar residues" evidence="6">
    <location>
        <begin position="11"/>
        <end position="22"/>
    </location>
</feature>
<keyword evidence="2" id="KW-0678">Repressor</keyword>
<evidence type="ECO:0000313" key="7">
    <source>
        <dbReference type="EMBL" id="CAG7828695.1"/>
    </source>
</evidence>
<keyword evidence="4" id="KW-0804">Transcription</keyword>
<dbReference type="PANTHER" id="PTHR21964">
    <property type="entry name" value="BREAST CANCER METASTASIS-SUPPRESSOR 1"/>
    <property type="match status" value="1"/>
</dbReference>
<evidence type="ECO:0000256" key="1">
    <source>
        <dbReference type="ARBA" id="ARBA00004123"/>
    </source>
</evidence>
<protein>
    <recommendedName>
        <fullName evidence="9">Breast cancer metastasis-suppressor 1-like protein</fullName>
    </recommendedName>
</protein>
<sequence length="248" mass="28423">MEPADTEDSNATDVNASVNPDSTLEPEAAAESSSSSSSDSSDSSDSEDSSELDETNSENKCVEFKDDLGVIEKQFLYVRELLYKERLKNVEDKIEEVRSGKAKEYLNPLEQLQENMRIRIEVAGKLRDFRTINLKNKFEAEELASFQNYESEKSLLFDAIKNDLEEKIHRLEEDRNNDFTSELWLESALKRKNKKSIDIFGEKRKKPITVSGPYVVYMLNDVDIVEDWTIIKKALAAPKRKFIDIASF</sequence>
<dbReference type="SMART" id="SM01401">
    <property type="entry name" value="Sds3"/>
    <property type="match status" value="1"/>
</dbReference>
<reference evidence="7" key="1">
    <citation type="submission" date="2021-06" db="EMBL/GenBank/DDBJ databases">
        <authorList>
            <person name="Hodson N. C."/>
            <person name="Mongue J. A."/>
            <person name="Jaron S. K."/>
        </authorList>
    </citation>
    <scope>NUCLEOTIDE SEQUENCE</scope>
</reference>
<keyword evidence="5" id="KW-0539">Nucleus</keyword>
<evidence type="ECO:0000256" key="2">
    <source>
        <dbReference type="ARBA" id="ARBA00022491"/>
    </source>
</evidence>
<dbReference type="GO" id="GO:0010468">
    <property type="term" value="P:regulation of gene expression"/>
    <property type="evidence" value="ECO:0007669"/>
    <property type="project" value="UniProtKB-ARBA"/>
</dbReference>
<evidence type="ECO:0000313" key="8">
    <source>
        <dbReference type="Proteomes" id="UP000708208"/>
    </source>
</evidence>
<dbReference type="OrthoDB" id="20886at2759"/>
<organism evidence="7 8">
    <name type="scientific">Allacma fusca</name>
    <dbReference type="NCBI Taxonomy" id="39272"/>
    <lineage>
        <taxon>Eukaryota</taxon>
        <taxon>Metazoa</taxon>
        <taxon>Ecdysozoa</taxon>
        <taxon>Arthropoda</taxon>
        <taxon>Hexapoda</taxon>
        <taxon>Collembola</taxon>
        <taxon>Symphypleona</taxon>
        <taxon>Sminthuridae</taxon>
        <taxon>Allacma</taxon>
    </lineage>
</organism>
<evidence type="ECO:0000256" key="4">
    <source>
        <dbReference type="ARBA" id="ARBA00023163"/>
    </source>
</evidence>
<accession>A0A8J2LV48</accession>
<dbReference type="AlphaFoldDB" id="A0A8J2LV48"/>
<dbReference type="InterPro" id="IPR013907">
    <property type="entry name" value="Sds3"/>
</dbReference>
<dbReference type="GO" id="GO:0005654">
    <property type="term" value="C:nucleoplasm"/>
    <property type="evidence" value="ECO:0007669"/>
    <property type="project" value="UniProtKB-ARBA"/>
</dbReference>
<proteinExistence type="predicted"/>